<gene>
    <name evidence="9" type="ORF">TBC1_11522</name>
</gene>
<evidence type="ECO:0000256" key="2">
    <source>
        <dbReference type="ARBA" id="ARBA00009773"/>
    </source>
</evidence>
<feature type="transmembrane region" description="Helical" evidence="8">
    <location>
        <begin position="238"/>
        <end position="268"/>
    </location>
</feature>
<dbReference type="PANTHER" id="PTHR21716:SF53">
    <property type="entry name" value="PERMEASE PERM-RELATED"/>
    <property type="match status" value="1"/>
</dbReference>
<evidence type="ECO:0000313" key="9">
    <source>
        <dbReference type="EMBL" id="GAP42393.1"/>
    </source>
</evidence>
<dbReference type="Proteomes" id="UP000053091">
    <property type="component" value="Unassembled WGS sequence"/>
</dbReference>
<keyword evidence="5 8" id="KW-0812">Transmembrane</keyword>
<sequence length="364" mass="39765">MNRTVKLIASIVLGIAGLLFIWYFSNIVFYILAAAVISVVGRPLVHFFDGLRIGKLKFPHVISALLSLLLILLLVVSFFAIFVPLIAQQARVISAIDTQALAFAFREPLAAVDAALHQMSILQPGQGVQEALLERLQSIVSVATFADAFNYVISFTGTFMMAIFSILFISFFFLKDEKLFYNAFMLLVPLKYNESAARILREVKRLLTRYFLGLCMEVASMVTLISLGLTVFGVENALLIGFIGGLMNIIPYLGPLIGATIGIVIGIIGSLSLGAYTAILPLSLTIAGVFAGANVVDNMLLQPVIYSTSVKAHPIEIFLVIIIAGSLFGITGMILAVPAYTVIRVILREFFSEMRLIKKLTENM</sequence>
<evidence type="ECO:0000256" key="7">
    <source>
        <dbReference type="ARBA" id="ARBA00023136"/>
    </source>
</evidence>
<dbReference type="EMBL" id="DF968182">
    <property type="protein sequence ID" value="GAP42393.1"/>
    <property type="molecule type" value="Genomic_DNA"/>
</dbReference>
<keyword evidence="6 8" id="KW-1133">Transmembrane helix</keyword>
<reference evidence="9" key="1">
    <citation type="journal article" date="2015" name="Genome Announc.">
        <title>Draft Genome Sequence of Bacteroidales Strain TBC1, a Novel Isolate from a Methanogenic Wastewater Treatment System.</title>
        <authorList>
            <person name="Tourlousse D.M."/>
            <person name="Matsuura N."/>
            <person name="Sun L."/>
            <person name="Toyonaga M."/>
            <person name="Kuroda K."/>
            <person name="Ohashi A."/>
            <person name="Cruz R."/>
            <person name="Yamaguchi T."/>
            <person name="Sekiguchi Y."/>
        </authorList>
    </citation>
    <scope>NUCLEOTIDE SEQUENCE [LARGE SCALE GENOMIC DNA]</scope>
    <source>
        <strain evidence="9">TBC1</strain>
    </source>
</reference>
<evidence type="ECO:0000256" key="8">
    <source>
        <dbReference type="SAM" id="Phobius"/>
    </source>
</evidence>
<protein>
    <submittedName>
        <fullName evidence="9">Predicted PurR-regulated permease PerM</fullName>
    </submittedName>
</protein>
<dbReference type="STRING" id="1678841.TBC1_11522"/>
<dbReference type="OrthoDB" id="9793390at2"/>
<dbReference type="Pfam" id="PF01594">
    <property type="entry name" value="AI-2E_transport"/>
    <property type="match status" value="1"/>
</dbReference>
<feature type="transmembrane region" description="Helical" evidence="8">
    <location>
        <begin position="210"/>
        <end position="232"/>
    </location>
</feature>
<dbReference type="AlphaFoldDB" id="A0A0S7C006"/>
<feature type="transmembrane region" description="Helical" evidence="8">
    <location>
        <begin position="61"/>
        <end position="87"/>
    </location>
</feature>
<dbReference type="PATRIC" id="fig|1678841.3.peg.596"/>
<dbReference type="PANTHER" id="PTHR21716">
    <property type="entry name" value="TRANSMEMBRANE PROTEIN"/>
    <property type="match status" value="1"/>
</dbReference>
<feature type="transmembrane region" description="Helical" evidence="8">
    <location>
        <begin position="151"/>
        <end position="174"/>
    </location>
</feature>
<evidence type="ECO:0000256" key="4">
    <source>
        <dbReference type="ARBA" id="ARBA00022475"/>
    </source>
</evidence>
<keyword evidence="7 8" id="KW-0472">Membrane</keyword>
<evidence type="ECO:0000313" key="10">
    <source>
        <dbReference type="Proteomes" id="UP000053091"/>
    </source>
</evidence>
<dbReference type="GO" id="GO:0005886">
    <property type="term" value="C:plasma membrane"/>
    <property type="evidence" value="ECO:0007669"/>
    <property type="project" value="UniProtKB-SubCell"/>
</dbReference>
<evidence type="ECO:0000256" key="5">
    <source>
        <dbReference type="ARBA" id="ARBA00022692"/>
    </source>
</evidence>
<dbReference type="RefSeq" id="WP_062038068.1">
    <property type="nucleotide sequence ID" value="NZ_DF968182.1"/>
</dbReference>
<proteinExistence type="inferred from homology"/>
<keyword evidence="4" id="KW-1003">Cell membrane</keyword>
<feature type="transmembrane region" description="Helical" evidence="8">
    <location>
        <begin position="315"/>
        <end position="347"/>
    </location>
</feature>
<feature type="transmembrane region" description="Helical" evidence="8">
    <location>
        <begin position="30"/>
        <end position="49"/>
    </location>
</feature>
<accession>A0A0S7C006</accession>
<evidence type="ECO:0000256" key="6">
    <source>
        <dbReference type="ARBA" id="ARBA00022989"/>
    </source>
</evidence>
<feature type="transmembrane region" description="Helical" evidence="8">
    <location>
        <begin position="7"/>
        <end position="24"/>
    </location>
</feature>
<keyword evidence="3" id="KW-0813">Transport</keyword>
<comment type="similarity">
    <text evidence="2">Belongs to the autoinducer-2 exporter (AI-2E) (TC 2.A.86) family.</text>
</comment>
<dbReference type="InterPro" id="IPR002549">
    <property type="entry name" value="AI-2E-like"/>
</dbReference>
<name>A0A0S7C006_9BACT</name>
<organism evidence="9">
    <name type="scientific">Lentimicrobium saccharophilum</name>
    <dbReference type="NCBI Taxonomy" id="1678841"/>
    <lineage>
        <taxon>Bacteria</taxon>
        <taxon>Pseudomonadati</taxon>
        <taxon>Bacteroidota</taxon>
        <taxon>Bacteroidia</taxon>
        <taxon>Bacteroidales</taxon>
        <taxon>Lentimicrobiaceae</taxon>
        <taxon>Lentimicrobium</taxon>
    </lineage>
</organism>
<evidence type="ECO:0000256" key="1">
    <source>
        <dbReference type="ARBA" id="ARBA00004651"/>
    </source>
</evidence>
<evidence type="ECO:0000256" key="3">
    <source>
        <dbReference type="ARBA" id="ARBA00022448"/>
    </source>
</evidence>
<keyword evidence="10" id="KW-1185">Reference proteome</keyword>
<feature type="transmembrane region" description="Helical" evidence="8">
    <location>
        <begin position="275"/>
        <end position="295"/>
    </location>
</feature>
<comment type="subcellular location">
    <subcellularLocation>
        <location evidence="1">Cell membrane</location>
        <topology evidence="1">Multi-pass membrane protein</topology>
    </subcellularLocation>
</comment>